<dbReference type="PANTHER" id="PTHR47447:SF17">
    <property type="entry name" value="OS12G0638900 PROTEIN"/>
    <property type="match status" value="1"/>
</dbReference>
<dbReference type="InterPro" id="IPR002885">
    <property type="entry name" value="PPR_rpt"/>
</dbReference>
<dbReference type="EMBL" id="CAMXCT030000602">
    <property type="protein sequence ID" value="CAL4768304.1"/>
    <property type="molecule type" value="Genomic_DNA"/>
</dbReference>
<keyword evidence="1" id="KW-0677">Repeat</keyword>
<dbReference type="InterPro" id="IPR011990">
    <property type="entry name" value="TPR-like_helical_dom_sf"/>
</dbReference>
<gene>
    <name evidence="2" type="ORF">C1SCF055_LOCUS8829</name>
</gene>
<evidence type="ECO:0000313" key="4">
    <source>
        <dbReference type="EMBL" id="CAL4768304.1"/>
    </source>
</evidence>
<accession>A0A9P1FNW8</accession>
<evidence type="ECO:0000313" key="5">
    <source>
        <dbReference type="Proteomes" id="UP001152797"/>
    </source>
</evidence>
<dbReference type="Proteomes" id="UP001152797">
    <property type="component" value="Unassembled WGS sequence"/>
</dbReference>
<protein>
    <submittedName>
        <fullName evidence="4">Pentacotripeptide-repeat region of PRORP domain-containing protein</fullName>
    </submittedName>
</protein>
<evidence type="ECO:0000256" key="1">
    <source>
        <dbReference type="ARBA" id="ARBA00022737"/>
    </source>
</evidence>
<dbReference type="Pfam" id="PF01535">
    <property type="entry name" value="PPR"/>
    <property type="match status" value="2"/>
</dbReference>
<sequence length="536" mass="59136">MAELQIEANIISYNASLKDGRSWRASIDRIRHLIDEGLQLQMLTQNMGSSACVKAGVWQRGLSLLLQHGLRRDAASYLSHRHASWCQALEMLRFNLDATVDSNLVTLNGVLGACSWQQQWQAALLLVGTLDRSSLLMDVISQSSVGSATSKHSWTSSMAFLRHCQAESLQQDIVVLNSHLSELSWPHAFHLFASNRGLRPTRLTWNALAASRWQRALVAGEDGLGPDTVTWTVVLSRGAWQVSLKELRMQGLKVASLTCSALITSCDQRWAEALEWQRLHETLGLQGDLLVHNGVLVACEKTQRWERAVQILLAGIGEADAIGCTTCLTACGRASAWQAALRLLAEMRCILVRAHLISHNACLSACEETGQWRQGLQLLDEMCCTSLGPDSLSCNTAISACEKAKRWHHALGLFHRSRQPNTLTFNTTSSACSKGRQWRWSACLISKLPQESLQPSQISFNVLASGLSHWQRIVQLLESGNPEITLCEEAAIRCAAAWEALPLLRILATLQAPRDGLKRGDRCGAPWGLGKKCKKS</sequence>
<organism evidence="2">
    <name type="scientific">Cladocopium goreaui</name>
    <dbReference type="NCBI Taxonomy" id="2562237"/>
    <lineage>
        <taxon>Eukaryota</taxon>
        <taxon>Sar</taxon>
        <taxon>Alveolata</taxon>
        <taxon>Dinophyceae</taxon>
        <taxon>Suessiales</taxon>
        <taxon>Symbiodiniaceae</taxon>
        <taxon>Cladocopium</taxon>
    </lineage>
</organism>
<keyword evidence="5" id="KW-1185">Reference proteome</keyword>
<comment type="caution">
    <text evidence="2">The sequence shown here is derived from an EMBL/GenBank/DDBJ whole genome shotgun (WGS) entry which is preliminary data.</text>
</comment>
<reference evidence="2" key="1">
    <citation type="submission" date="2022-10" db="EMBL/GenBank/DDBJ databases">
        <authorList>
            <person name="Chen Y."/>
            <person name="Dougan E. K."/>
            <person name="Chan C."/>
            <person name="Rhodes N."/>
            <person name="Thang M."/>
        </authorList>
    </citation>
    <scope>NUCLEOTIDE SEQUENCE</scope>
</reference>
<dbReference type="EMBL" id="CAMXCT020000602">
    <property type="protein sequence ID" value="CAL1134367.1"/>
    <property type="molecule type" value="Genomic_DNA"/>
</dbReference>
<dbReference type="PANTHER" id="PTHR47447">
    <property type="entry name" value="OS03G0856100 PROTEIN"/>
    <property type="match status" value="1"/>
</dbReference>
<name>A0A9P1FNW8_9DINO</name>
<evidence type="ECO:0000313" key="2">
    <source>
        <dbReference type="EMBL" id="CAI3980992.1"/>
    </source>
</evidence>
<proteinExistence type="predicted"/>
<reference evidence="3" key="2">
    <citation type="submission" date="2024-04" db="EMBL/GenBank/DDBJ databases">
        <authorList>
            <person name="Chen Y."/>
            <person name="Shah S."/>
            <person name="Dougan E. K."/>
            <person name="Thang M."/>
            <person name="Chan C."/>
        </authorList>
    </citation>
    <scope>NUCLEOTIDE SEQUENCE [LARGE SCALE GENOMIC DNA]</scope>
</reference>
<dbReference type="AlphaFoldDB" id="A0A9P1FNW8"/>
<evidence type="ECO:0000313" key="3">
    <source>
        <dbReference type="EMBL" id="CAL1134367.1"/>
    </source>
</evidence>
<dbReference type="EMBL" id="CAMXCT010000602">
    <property type="protein sequence ID" value="CAI3980992.1"/>
    <property type="molecule type" value="Genomic_DNA"/>
</dbReference>
<dbReference type="Gene3D" id="1.25.40.10">
    <property type="entry name" value="Tetratricopeptide repeat domain"/>
    <property type="match status" value="2"/>
</dbReference>